<feature type="non-terminal residue" evidence="2">
    <location>
        <position position="1"/>
    </location>
</feature>
<accession>A0A6A6BU09</accession>
<evidence type="ECO:0000313" key="3">
    <source>
        <dbReference type="Proteomes" id="UP000799537"/>
    </source>
</evidence>
<evidence type="ECO:0000256" key="1">
    <source>
        <dbReference type="SAM" id="MobiDB-lite"/>
    </source>
</evidence>
<proteinExistence type="predicted"/>
<evidence type="ECO:0000313" key="2">
    <source>
        <dbReference type="EMBL" id="KAF2158294.1"/>
    </source>
</evidence>
<reference evidence="2" key="1">
    <citation type="journal article" date="2020" name="Stud. Mycol.">
        <title>101 Dothideomycetes genomes: a test case for predicting lifestyles and emergence of pathogens.</title>
        <authorList>
            <person name="Haridas S."/>
            <person name="Albert R."/>
            <person name="Binder M."/>
            <person name="Bloem J."/>
            <person name="Labutti K."/>
            <person name="Salamov A."/>
            <person name="Andreopoulos B."/>
            <person name="Baker S."/>
            <person name="Barry K."/>
            <person name="Bills G."/>
            <person name="Bluhm B."/>
            <person name="Cannon C."/>
            <person name="Castanera R."/>
            <person name="Culley D."/>
            <person name="Daum C."/>
            <person name="Ezra D."/>
            <person name="Gonzalez J."/>
            <person name="Henrissat B."/>
            <person name="Kuo A."/>
            <person name="Liang C."/>
            <person name="Lipzen A."/>
            <person name="Lutzoni F."/>
            <person name="Magnuson J."/>
            <person name="Mondo S."/>
            <person name="Nolan M."/>
            <person name="Ohm R."/>
            <person name="Pangilinan J."/>
            <person name="Park H.-J."/>
            <person name="Ramirez L."/>
            <person name="Alfaro M."/>
            <person name="Sun H."/>
            <person name="Tritt A."/>
            <person name="Yoshinaga Y."/>
            <person name="Zwiers L.-H."/>
            <person name="Turgeon B."/>
            <person name="Goodwin S."/>
            <person name="Spatafora J."/>
            <person name="Crous P."/>
            <person name="Grigoriev I."/>
        </authorList>
    </citation>
    <scope>NUCLEOTIDE SEQUENCE</scope>
    <source>
        <strain evidence="2">ATCC 36951</strain>
    </source>
</reference>
<dbReference type="AlphaFoldDB" id="A0A6A6BU09"/>
<keyword evidence="3" id="KW-1185">Reference proteome</keyword>
<protein>
    <submittedName>
        <fullName evidence="2">Uncharacterized protein</fullName>
    </submittedName>
</protein>
<organism evidence="2 3">
    <name type="scientific">Zasmidium cellare ATCC 36951</name>
    <dbReference type="NCBI Taxonomy" id="1080233"/>
    <lineage>
        <taxon>Eukaryota</taxon>
        <taxon>Fungi</taxon>
        <taxon>Dikarya</taxon>
        <taxon>Ascomycota</taxon>
        <taxon>Pezizomycotina</taxon>
        <taxon>Dothideomycetes</taxon>
        <taxon>Dothideomycetidae</taxon>
        <taxon>Mycosphaerellales</taxon>
        <taxon>Mycosphaerellaceae</taxon>
        <taxon>Zasmidium</taxon>
    </lineage>
</organism>
<dbReference type="RefSeq" id="XP_033659183.1">
    <property type="nucleotide sequence ID" value="XM_033814879.1"/>
</dbReference>
<dbReference type="EMBL" id="ML993739">
    <property type="protein sequence ID" value="KAF2158294.1"/>
    <property type="molecule type" value="Genomic_DNA"/>
</dbReference>
<gene>
    <name evidence="2" type="ORF">M409DRAFT_61787</name>
</gene>
<dbReference type="Proteomes" id="UP000799537">
    <property type="component" value="Unassembled WGS sequence"/>
</dbReference>
<feature type="region of interest" description="Disordered" evidence="1">
    <location>
        <begin position="195"/>
        <end position="333"/>
    </location>
</feature>
<name>A0A6A6BU09_ZASCE</name>
<feature type="compositionally biased region" description="Basic and acidic residues" evidence="1">
    <location>
        <begin position="74"/>
        <end position="91"/>
    </location>
</feature>
<sequence length="477" mass="51513">KKVTEATLALELVHGDFADAVLRNLFGLRSTRSGASWNDSNDPSAKNLIPEETLFRMASGGNLAAAMMDQLTKHQAAEAEKKKATKDETLRRRTAQKQTTGPKANPPKPSAGTFSSLRGFFPDPPAIEDDEAAAQACITAAKQMANRLEYRTFSITPGVLLQQAAEWAQTPSKYILRAIEIYLGDHPNERIATAQAPAPDSNSEPTPTPTPFIIPIINSRPANRSKPVKRDSLAPRDSVVATPSSPQPIPIAQPDKTLPSNDDGSRKGDVDTPMVNANDDPSATVDSVRDQPMSNDGGSTGNGADKQEDEHESLVAGDTGTNGGIEPEPDTATRLTRDEIDLFVTNMANLKEVKRFGIAQLQLTFPKNIRRGEGNDLVIEAWDQAGTPPLRTDFPPRRYTFFLLSMSSVANVQQQFPEHGMTMDQVLIRPPPPSSSALPSSSGGVERAMFVGADVRAPGPPIMAILYGETWEKNAKT</sequence>
<dbReference type="GeneID" id="54568151"/>
<feature type="region of interest" description="Disordered" evidence="1">
    <location>
        <begin position="74"/>
        <end position="118"/>
    </location>
</feature>